<dbReference type="EMBL" id="BKCJ011630229">
    <property type="protein sequence ID" value="GFD44752.1"/>
    <property type="molecule type" value="Genomic_DNA"/>
</dbReference>
<accession>A0A699W9I0</accession>
<feature type="non-terminal residue" evidence="1">
    <location>
        <position position="1"/>
    </location>
</feature>
<gene>
    <name evidence="1" type="ORF">Tci_916721</name>
</gene>
<name>A0A699W9I0_TANCI</name>
<dbReference type="AlphaFoldDB" id="A0A699W9I0"/>
<proteinExistence type="predicted"/>
<comment type="caution">
    <text evidence="1">The sequence shown here is derived from an EMBL/GenBank/DDBJ whole genome shotgun (WGS) entry which is preliminary data.</text>
</comment>
<organism evidence="1">
    <name type="scientific">Tanacetum cinerariifolium</name>
    <name type="common">Dalmatian daisy</name>
    <name type="synonym">Chrysanthemum cinerariifolium</name>
    <dbReference type="NCBI Taxonomy" id="118510"/>
    <lineage>
        <taxon>Eukaryota</taxon>
        <taxon>Viridiplantae</taxon>
        <taxon>Streptophyta</taxon>
        <taxon>Embryophyta</taxon>
        <taxon>Tracheophyta</taxon>
        <taxon>Spermatophyta</taxon>
        <taxon>Magnoliopsida</taxon>
        <taxon>eudicotyledons</taxon>
        <taxon>Gunneridae</taxon>
        <taxon>Pentapetalae</taxon>
        <taxon>asterids</taxon>
        <taxon>campanulids</taxon>
        <taxon>Asterales</taxon>
        <taxon>Asteraceae</taxon>
        <taxon>Asteroideae</taxon>
        <taxon>Anthemideae</taxon>
        <taxon>Anthemidinae</taxon>
        <taxon>Tanacetum</taxon>
    </lineage>
</organism>
<protein>
    <submittedName>
        <fullName evidence="1">Uncharacterized protein</fullName>
    </submittedName>
</protein>
<reference evidence="1" key="1">
    <citation type="journal article" date="2019" name="Sci. Rep.">
        <title>Draft genome of Tanacetum cinerariifolium, the natural source of mosquito coil.</title>
        <authorList>
            <person name="Yamashiro T."/>
            <person name="Shiraishi A."/>
            <person name="Satake H."/>
            <person name="Nakayama K."/>
        </authorList>
    </citation>
    <scope>NUCLEOTIDE SEQUENCE</scope>
</reference>
<evidence type="ECO:0000313" key="1">
    <source>
        <dbReference type="EMBL" id="GFD44752.1"/>
    </source>
</evidence>
<sequence length="91" mass="9574">GEVVTTVTDKVSAAPTTYVTEDEITVAQALAALKSTKPKVVVQEQEVSTTIPAAATTVTIAVPTPRAKGIIFHEQKQSHIPTVSSSKVKDM</sequence>